<feature type="region of interest" description="Disordered" evidence="1">
    <location>
        <begin position="1"/>
        <end position="61"/>
    </location>
</feature>
<feature type="compositionally biased region" description="Acidic residues" evidence="1">
    <location>
        <begin position="448"/>
        <end position="457"/>
    </location>
</feature>
<name>A0AAF0ER83_9BASI</name>
<dbReference type="EMBL" id="CP119879">
    <property type="protein sequence ID" value="WFD35358.1"/>
    <property type="molecule type" value="Genomic_DNA"/>
</dbReference>
<feature type="compositionally biased region" description="Basic and acidic residues" evidence="1">
    <location>
        <begin position="497"/>
        <end position="508"/>
    </location>
</feature>
<evidence type="ECO:0000313" key="3">
    <source>
        <dbReference type="Proteomes" id="UP001219933"/>
    </source>
</evidence>
<dbReference type="PANTHER" id="PTHR38701:SF1">
    <property type="entry name" value="UP-REGULATED DURING SEPTATION PROTEIN 1 DOMAIN-CONTAINING PROTEIN"/>
    <property type="match status" value="1"/>
</dbReference>
<dbReference type="PANTHER" id="PTHR38701">
    <property type="entry name" value="CHROMOSOME 8, WHOLE GENOME SHOTGUN SEQUENCE"/>
    <property type="match status" value="1"/>
</dbReference>
<sequence length="508" mass="54336">MDHSGSHRGPSVRVLAHTSGGAGTPGALHAAPSSSTPPGGIRTHTNFSGRPTAARSTRPQIRAKVDRANILPAGAAAATATATHPPVRPHTRPLVRQTAQQPRIQSRIQQRTQPPHATVRTRPATVAGQQPRQPLARTAHAKSTLDTHADRPGDLANRTRSPFATRPHLDTTASPASPTVHVLAAQRSPPRTRGPERHPLAERHSLSGYPPQVQPQQLPPLASATTESSHHTPRHTPSDSSVRQLSRASTPASSPLGLPPVFSSTPLSHDAFPDVADAVDAKHERKLLDLEITNKSLLSINATLEATKLRQSREIRSLRQKLVHGRFASTHSEDVSISFDSSNAGTGDDDSFAASGDGTDVTDDDDAPVDFAIIDKLAQQDVELEKAHVRCRNMISYMIEEARTAMLTRPETVGGKVLHASELSIPTSQSTDSTVSLVSSHRTKHDNDDDDDDDDGDGGGGDNRDEHEARDTSGVSFESSPPHSPADTRTTLPLHPQHSDNAHDISVD</sequence>
<feature type="compositionally biased region" description="Low complexity" evidence="1">
    <location>
        <begin position="76"/>
        <end position="85"/>
    </location>
</feature>
<feature type="compositionally biased region" description="Polar residues" evidence="1">
    <location>
        <begin position="473"/>
        <end position="491"/>
    </location>
</feature>
<keyword evidence="3" id="KW-1185">Reference proteome</keyword>
<feature type="compositionally biased region" description="Polar residues" evidence="1">
    <location>
        <begin position="424"/>
        <end position="440"/>
    </location>
</feature>
<proteinExistence type="predicted"/>
<dbReference type="AlphaFoldDB" id="A0AAF0ER83"/>
<feature type="compositionally biased region" description="Low complexity" evidence="1">
    <location>
        <begin position="94"/>
        <end position="115"/>
    </location>
</feature>
<feature type="compositionally biased region" description="Basic and acidic residues" evidence="1">
    <location>
        <begin position="462"/>
        <end position="471"/>
    </location>
</feature>
<accession>A0AAF0ER83</accession>
<gene>
    <name evidence="2" type="ORF">MCUN1_002212</name>
</gene>
<feature type="region of interest" description="Disordered" evidence="1">
    <location>
        <begin position="76"/>
        <end position="262"/>
    </location>
</feature>
<feature type="compositionally biased region" description="Low complexity" evidence="1">
    <location>
        <begin position="210"/>
        <end position="221"/>
    </location>
</feature>
<feature type="region of interest" description="Disordered" evidence="1">
    <location>
        <begin position="337"/>
        <end position="364"/>
    </location>
</feature>
<reference evidence="2" key="1">
    <citation type="submission" date="2023-03" db="EMBL/GenBank/DDBJ databases">
        <title>Mating type loci evolution in Malassezia.</title>
        <authorList>
            <person name="Coelho M.A."/>
        </authorList>
    </citation>
    <scope>NUCLEOTIDE SEQUENCE</scope>
    <source>
        <strain evidence="2">CBS 11721</strain>
    </source>
</reference>
<evidence type="ECO:0000313" key="2">
    <source>
        <dbReference type="EMBL" id="WFD35358.1"/>
    </source>
</evidence>
<protein>
    <submittedName>
        <fullName evidence="2">Uncharacterized protein</fullName>
    </submittedName>
</protein>
<feature type="compositionally biased region" description="Basic and acidic residues" evidence="1">
    <location>
        <begin position="143"/>
        <end position="153"/>
    </location>
</feature>
<evidence type="ECO:0000256" key="1">
    <source>
        <dbReference type="SAM" id="MobiDB-lite"/>
    </source>
</evidence>
<organism evidence="2 3">
    <name type="scientific">Malassezia cuniculi</name>
    <dbReference type="NCBI Taxonomy" id="948313"/>
    <lineage>
        <taxon>Eukaryota</taxon>
        <taxon>Fungi</taxon>
        <taxon>Dikarya</taxon>
        <taxon>Basidiomycota</taxon>
        <taxon>Ustilaginomycotina</taxon>
        <taxon>Malasseziomycetes</taxon>
        <taxon>Malasseziales</taxon>
        <taxon>Malasseziaceae</taxon>
        <taxon>Malassezia</taxon>
    </lineage>
</organism>
<feature type="compositionally biased region" description="Polar residues" evidence="1">
    <location>
        <begin position="238"/>
        <end position="253"/>
    </location>
</feature>
<feature type="compositionally biased region" description="Polar residues" evidence="1">
    <location>
        <begin position="32"/>
        <end position="59"/>
    </location>
</feature>
<feature type="region of interest" description="Disordered" evidence="1">
    <location>
        <begin position="424"/>
        <end position="508"/>
    </location>
</feature>
<feature type="compositionally biased region" description="Basic and acidic residues" evidence="1">
    <location>
        <begin position="193"/>
        <end position="205"/>
    </location>
</feature>
<dbReference type="Proteomes" id="UP001219933">
    <property type="component" value="Chromosome 3"/>
</dbReference>